<dbReference type="AlphaFoldDB" id="A0A6H0A8A5"/>
<evidence type="ECO:0000313" key="1">
    <source>
        <dbReference type="EMBL" id="QIS35834.1"/>
    </source>
</evidence>
<protein>
    <submittedName>
        <fullName evidence="1">Uncharacterized protein</fullName>
    </submittedName>
</protein>
<dbReference type="EMBL" id="MN823989">
    <property type="protein sequence ID" value="QIS35834.1"/>
    <property type="molecule type" value="Genomic_DNA"/>
</dbReference>
<name>A0A6H0A8A5_KLEPN</name>
<sequence length="46" mass="5516">MFCIKNRGNRMHLKVDDEVVFCMWCCFFLYWRASDVRIPPAQAGLF</sequence>
<accession>A0A6H0A8A5</accession>
<keyword evidence="1" id="KW-0614">Plasmid</keyword>
<geneLocation type="plasmid" evidence="1">
    <name>p283149-FII</name>
</geneLocation>
<organism evidence="1">
    <name type="scientific">Klebsiella pneumoniae</name>
    <dbReference type="NCBI Taxonomy" id="573"/>
    <lineage>
        <taxon>Bacteria</taxon>
        <taxon>Pseudomonadati</taxon>
        <taxon>Pseudomonadota</taxon>
        <taxon>Gammaproteobacteria</taxon>
        <taxon>Enterobacterales</taxon>
        <taxon>Enterobacteriaceae</taxon>
        <taxon>Klebsiella/Raoultella group</taxon>
        <taxon>Klebsiella</taxon>
        <taxon>Klebsiella pneumoniae complex</taxon>
    </lineage>
</organism>
<proteinExistence type="predicted"/>
<reference evidence="1" key="1">
    <citation type="submission" date="2019-12" db="EMBL/GenBank/DDBJ databases">
        <title>Complete sequence of Tn6502.</title>
        <authorList>
            <person name="Zhou D."/>
        </authorList>
    </citation>
    <scope>NUCLEOTIDE SEQUENCE</scope>
    <source>
        <strain evidence="1">283149</strain>
        <plasmid evidence="1">p283149-FII</plasmid>
    </source>
</reference>